<dbReference type="InterPro" id="IPR006047">
    <property type="entry name" value="GH13_cat_dom"/>
</dbReference>
<protein>
    <recommendedName>
        <fullName evidence="2">1,4-alpha-D-glucan glucanohydrolase</fullName>
    </recommendedName>
</protein>
<evidence type="ECO:0000256" key="2">
    <source>
        <dbReference type="ARBA" id="ARBA00030238"/>
    </source>
</evidence>
<dbReference type="SUPFAM" id="SSF51445">
    <property type="entry name" value="(Trans)glycosidases"/>
    <property type="match status" value="1"/>
</dbReference>
<dbReference type="InterPro" id="IPR017853">
    <property type="entry name" value="GH"/>
</dbReference>
<evidence type="ECO:0000313" key="6">
    <source>
        <dbReference type="Proteomes" id="UP001459277"/>
    </source>
</evidence>
<dbReference type="Pfam" id="PF00128">
    <property type="entry name" value="Alpha-amylase"/>
    <property type="match status" value="1"/>
</dbReference>
<dbReference type="Proteomes" id="UP001459277">
    <property type="component" value="Unassembled WGS sequence"/>
</dbReference>
<feature type="signal peptide" evidence="3">
    <location>
        <begin position="1"/>
        <end position="21"/>
    </location>
</feature>
<dbReference type="Gene3D" id="3.20.20.80">
    <property type="entry name" value="Glycosidases"/>
    <property type="match status" value="1"/>
</dbReference>
<comment type="similarity">
    <text evidence="1">Belongs to the glycosyl hydrolase 13 family.</text>
</comment>
<feature type="domain" description="Glycosyl hydrolase family 13 catalytic" evidence="4">
    <location>
        <begin position="50"/>
        <end position="120"/>
    </location>
</feature>
<keyword evidence="6" id="KW-1185">Reference proteome</keyword>
<comment type="caution">
    <text evidence="5">The sequence shown here is derived from an EMBL/GenBank/DDBJ whole genome shotgun (WGS) entry which is preliminary data.</text>
</comment>
<evidence type="ECO:0000256" key="1">
    <source>
        <dbReference type="ARBA" id="ARBA00008061"/>
    </source>
</evidence>
<evidence type="ECO:0000256" key="3">
    <source>
        <dbReference type="SAM" id="SignalP"/>
    </source>
</evidence>
<name>A0AAW2E6W8_9ROSI</name>
<evidence type="ECO:0000313" key="5">
    <source>
        <dbReference type="EMBL" id="KAL0017390.1"/>
    </source>
</evidence>
<keyword evidence="3" id="KW-0732">Signal</keyword>
<reference evidence="5 6" key="1">
    <citation type="submission" date="2024-01" db="EMBL/GenBank/DDBJ databases">
        <title>A telomere-to-telomere, gap-free genome of sweet tea (Lithocarpus litseifolius).</title>
        <authorList>
            <person name="Zhou J."/>
        </authorList>
    </citation>
    <scope>NUCLEOTIDE SEQUENCE [LARGE SCALE GENOMIC DNA]</scope>
    <source>
        <strain evidence="5">Zhou-2022a</strain>
        <tissue evidence="5">Leaf</tissue>
    </source>
</reference>
<dbReference type="GO" id="GO:0005975">
    <property type="term" value="P:carbohydrate metabolic process"/>
    <property type="evidence" value="ECO:0007669"/>
    <property type="project" value="InterPro"/>
</dbReference>
<dbReference type="EMBL" id="JAZDWU010000001">
    <property type="protein sequence ID" value="KAL0017390.1"/>
    <property type="molecule type" value="Genomic_DNA"/>
</dbReference>
<dbReference type="PANTHER" id="PTHR43447">
    <property type="entry name" value="ALPHA-AMYLASE"/>
    <property type="match status" value="1"/>
</dbReference>
<gene>
    <name evidence="5" type="ORF">SO802_004459</name>
</gene>
<accession>A0AAW2E6W8</accession>
<feature type="chain" id="PRO_5043407986" description="1,4-alpha-D-glucan glucanohydrolase" evidence="3">
    <location>
        <begin position="22"/>
        <end position="134"/>
    </location>
</feature>
<proteinExistence type="inferred from homology"/>
<organism evidence="5 6">
    <name type="scientific">Lithocarpus litseifolius</name>
    <dbReference type="NCBI Taxonomy" id="425828"/>
    <lineage>
        <taxon>Eukaryota</taxon>
        <taxon>Viridiplantae</taxon>
        <taxon>Streptophyta</taxon>
        <taxon>Embryophyta</taxon>
        <taxon>Tracheophyta</taxon>
        <taxon>Spermatophyta</taxon>
        <taxon>Magnoliopsida</taxon>
        <taxon>eudicotyledons</taxon>
        <taxon>Gunneridae</taxon>
        <taxon>Pentapetalae</taxon>
        <taxon>rosids</taxon>
        <taxon>fabids</taxon>
        <taxon>Fagales</taxon>
        <taxon>Fagaceae</taxon>
        <taxon>Lithocarpus</taxon>
    </lineage>
</organism>
<dbReference type="AlphaFoldDB" id="A0AAW2E6W8"/>
<evidence type="ECO:0000259" key="4">
    <source>
        <dbReference type="Pfam" id="PF00128"/>
    </source>
</evidence>
<sequence length="134" mass="14804">MKPMNLLTSLSLCVSPSPSLAVTTAILFQGFNWESSNKRGWYNSLKNCIPDLANAGITHVSLPPPSQSVASQGYMPGRLYDLDASKYGSKEELKSLIAALHEKGIKAVADIVINHRTAEKQDERGIWWNSRWTS</sequence>